<proteinExistence type="predicted"/>
<sequence>MKEINAINLKELRKHESFENISQMDESIYNYIEHIRHDVPRSVIDVLLCIGKASLRCVGISFMKQSTIAKDTGFTRKTVNKAIKRLESLGVVDSVRTQTKAGRPSVKIMRILPFSLVRLQQAVTSYETDEANNDEGLTLVETFEPIVPESLNSFNTLDKPVEQSANESSVDKIDDIDPDQLNDLIPDVVVESDFVKLAKPFFGTRKILSLSRVLRNALNKHSLTYYDPSIPEAIEKAFKATVFAYKYNRIKKTFASYFFGVLDTELSKVKRLLNPQGTLKLFAECMQEV</sequence>
<evidence type="ECO:0000313" key="1">
    <source>
        <dbReference type="EMBL" id="MFC4022713.1"/>
    </source>
</evidence>
<name>A0ABV8GS55_9BACI</name>
<organism evidence="1 2">
    <name type="scientific">Oceanobacillus longus</name>
    <dbReference type="NCBI Taxonomy" id="930120"/>
    <lineage>
        <taxon>Bacteria</taxon>
        <taxon>Bacillati</taxon>
        <taxon>Bacillota</taxon>
        <taxon>Bacilli</taxon>
        <taxon>Bacillales</taxon>
        <taxon>Bacillaceae</taxon>
        <taxon>Oceanobacillus</taxon>
    </lineage>
</organism>
<keyword evidence="2" id="KW-1185">Reference proteome</keyword>
<dbReference type="EMBL" id="JBHSAO010000001">
    <property type="protein sequence ID" value="MFC4022713.1"/>
    <property type="molecule type" value="Genomic_DNA"/>
</dbReference>
<evidence type="ECO:0000313" key="2">
    <source>
        <dbReference type="Proteomes" id="UP001595772"/>
    </source>
</evidence>
<dbReference type="SUPFAM" id="SSF46785">
    <property type="entry name" value="Winged helix' DNA-binding domain"/>
    <property type="match status" value="1"/>
</dbReference>
<dbReference type="Pfam" id="PF13730">
    <property type="entry name" value="HTH_36"/>
    <property type="match status" value="1"/>
</dbReference>
<dbReference type="InterPro" id="IPR036388">
    <property type="entry name" value="WH-like_DNA-bd_sf"/>
</dbReference>
<reference evidence="2" key="1">
    <citation type="journal article" date="2019" name="Int. J. Syst. Evol. Microbiol.">
        <title>The Global Catalogue of Microorganisms (GCM) 10K type strain sequencing project: providing services to taxonomists for standard genome sequencing and annotation.</title>
        <authorList>
            <consortium name="The Broad Institute Genomics Platform"/>
            <consortium name="The Broad Institute Genome Sequencing Center for Infectious Disease"/>
            <person name="Wu L."/>
            <person name="Ma J."/>
        </authorList>
    </citation>
    <scope>NUCLEOTIDE SEQUENCE [LARGE SCALE GENOMIC DNA]</scope>
    <source>
        <strain evidence="2">IBRC-M 10703</strain>
    </source>
</reference>
<dbReference type="InterPro" id="IPR036390">
    <property type="entry name" value="WH_DNA-bd_sf"/>
</dbReference>
<accession>A0ABV8GS55</accession>
<protein>
    <submittedName>
        <fullName evidence="1">Helix-turn-helix domain-containing protein</fullName>
    </submittedName>
</protein>
<dbReference type="Proteomes" id="UP001595772">
    <property type="component" value="Unassembled WGS sequence"/>
</dbReference>
<gene>
    <name evidence="1" type="ORF">ACFOUV_02635</name>
</gene>
<comment type="caution">
    <text evidence="1">The sequence shown here is derived from an EMBL/GenBank/DDBJ whole genome shotgun (WGS) entry which is preliminary data.</text>
</comment>
<dbReference type="Gene3D" id="1.10.10.10">
    <property type="entry name" value="Winged helix-like DNA-binding domain superfamily/Winged helix DNA-binding domain"/>
    <property type="match status" value="1"/>
</dbReference>
<dbReference type="RefSeq" id="WP_379495213.1">
    <property type="nucleotide sequence ID" value="NZ_JBHSAO010000001.1"/>
</dbReference>